<keyword evidence="5" id="KW-0479">Metal-binding</keyword>
<dbReference type="eggNOG" id="COG3794">
    <property type="taxonomic scope" value="Bacteria"/>
</dbReference>
<evidence type="ECO:0000256" key="5">
    <source>
        <dbReference type="PIRSR" id="PIRSR602386-1"/>
    </source>
</evidence>
<dbReference type="Pfam" id="PF13473">
    <property type="entry name" value="Cupredoxin_1"/>
    <property type="match status" value="1"/>
</dbReference>
<reference evidence="9" key="1">
    <citation type="submission" date="2017-01" db="EMBL/GenBank/DDBJ databases">
        <title>Genome Analysis of Deinococcus marmoris KOPRI26562.</title>
        <authorList>
            <person name="Kim J.H."/>
            <person name="Oh H.-M."/>
        </authorList>
    </citation>
    <scope>NUCLEOTIDE SEQUENCE [LARGE SCALE GENOMIC DNA]</scope>
    <source>
        <strain evidence="9">PAMC 26633</strain>
    </source>
</reference>
<dbReference type="PANTHER" id="PTHR36507">
    <property type="entry name" value="BLL1555 PROTEIN"/>
    <property type="match status" value="1"/>
</dbReference>
<feature type="binding site" evidence="5">
    <location>
        <position position="75"/>
    </location>
    <ligand>
        <name>Cu cation</name>
        <dbReference type="ChEBI" id="CHEBI:23378"/>
    </ligand>
</feature>
<comment type="subcellular location">
    <subcellularLocation>
        <location evidence="1">Periplasm</location>
    </subcellularLocation>
</comment>
<comment type="caution">
    <text evidence="8">The sequence shown here is derived from an EMBL/GenBank/DDBJ whole genome shotgun (WGS) entry which is preliminary data.</text>
</comment>
<evidence type="ECO:0000313" key="8">
    <source>
        <dbReference type="EMBL" id="OXC80018.1"/>
    </source>
</evidence>
<evidence type="ECO:0000256" key="6">
    <source>
        <dbReference type="SAM" id="SignalP"/>
    </source>
</evidence>
<feature type="domain" description="EfeO-type cupredoxin-like" evidence="7">
    <location>
        <begin position="22"/>
        <end position="123"/>
    </location>
</feature>
<dbReference type="PRINTS" id="PR00155">
    <property type="entry name" value="AMICYANIN"/>
</dbReference>
<dbReference type="InterPro" id="IPR002386">
    <property type="entry name" value="Amicyanin/Pseudoazurin"/>
</dbReference>
<evidence type="ECO:0000256" key="2">
    <source>
        <dbReference type="ARBA" id="ARBA00022448"/>
    </source>
</evidence>
<dbReference type="Proteomes" id="UP000214720">
    <property type="component" value="Unassembled WGS sequence"/>
</dbReference>
<evidence type="ECO:0000313" key="9">
    <source>
        <dbReference type="Proteomes" id="UP000214720"/>
    </source>
</evidence>
<keyword evidence="4" id="KW-0249">Electron transport</keyword>
<evidence type="ECO:0000259" key="7">
    <source>
        <dbReference type="Pfam" id="PF13473"/>
    </source>
</evidence>
<name>A0A226XB12_CABSO</name>
<feature type="signal peptide" evidence="6">
    <location>
        <begin position="1"/>
        <end position="36"/>
    </location>
</feature>
<dbReference type="InterPro" id="IPR008972">
    <property type="entry name" value="Cupredoxin"/>
</dbReference>
<dbReference type="GO" id="GO:0009055">
    <property type="term" value="F:electron transfer activity"/>
    <property type="evidence" value="ECO:0007669"/>
    <property type="project" value="InterPro"/>
</dbReference>
<comment type="cofactor">
    <cofactor evidence="5">
        <name>Cu cation</name>
        <dbReference type="ChEBI" id="CHEBI:23378"/>
    </cofactor>
    <text evidence="5">Binds 1 copper ion per subunit.</text>
</comment>
<evidence type="ECO:0000256" key="1">
    <source>
        <dbReference type="ARBA" id="ARBA00004418"/>
    </source>
</evidence>
<dbReference type="AlphaFoldDB" id="A0A226XB12"/>
<evidence type="ECO:0000256" key="4">
    <source>
        <dbReference type="ARBA" id="ARBA00022982"/>
    </source>
</evidence>
<feature type="binding site" evidence="5">
    <location>
        <position position="114"/>
    </location>
    <ligand>
        <name>Cu cation</name>
        <dbReference type="ChEBI" id="CHEBI:23378"/>
    </ligand>
</feature>
<dbReference type="InterPro" id="IPR028096">
    <property type="entry name" value="EfeO_Cupredoxin"/>
</dbReference>
<keyword evidence="2" id="KW-0813">Transport</keyword>
<dbReference type="Gene3D" id="2.60.40.420">
    <property type="entry name" value="Cupredoxins - blue copper proteins"/>
    <property type="match status" value="1"/>
</dbReference>
<organism evidence="8 9">
    <name type="scientific">Caballeronia sordidicola</name>
    <name type="common">Burkholderia sordidicola</name>
    <dbReference type="NCBI Taxonomy" id="196367"/>
    <lineage>
        <taxon>Bacteria</taxon>
        <taxon>Pseudomonadati</taxon>
        <taxon>Pseudomonadota</taxon>
        <taxon>Betaproteobacteria</taxon>
        <taxon>Burkholderiales</taxon>
        <taxon>Burkholderiaceae</taxon>
        <taxon>Caballeronia</taxon>
    </lineage>
</organism>
<feature type="chain" id="PRO_5013325280" evidence="6">
    <location>
        <begin position="37"/>
        <end position="124"/>
    </location>
</feature>
<accession>A0A226XB12</accession>
<sequence>MMTMPDLQGVWVAKIAARTMAALCLATALAAAPAFAAEAKPAATVVIDNFSFSPAQLSVAAGSTVTWENHDDMPHTIVNDATPREFKSAPLDSGEHFSQTFAKPGTYKYFCSIHPHMTGTIVVK</sequence>
<gene>
    <name evidence="8" type="ORF">BSU04_04300</name>
</gene>
<dbReference type="PANTHER" id="PTHR36507:SF1">
    <property type="entry name" value="BLL1555 PROTEIN"/>
    <property type="match status" value="1"/>
</dbReference>
<proteinExistence type="predicted"/>
<dbReference type="EMBL" id="MTHB01000027">
    <property type="protein sequence ID" value="OXC80018.1"/>
    <property type="molecule type" value="Genomic_DNA"/>
</dbReference>
<dbReference type="GO" id="GO:0042597">
    <property type="term" value="C:periplasmic space"/>
    <property type="evidence" value="ECO:0007669"/>
    <property type="project" value="UniProtKB-SubCell"/>
</dbReference>
<keyword evidence="6" id="KW-0732">Signal</keyword>
<dbReference type="InterPro" id="IPR052721">
    <property type="entry name" value="ET_Amicyanin"/>
</dbReference>
<dbReference type="SUPFAM" id="SSF49503">
    <property type="entry name" value="Cupredoxins"/>
    <property type="match status" value="1"/>
</dbReference>
<protein>
    <submittedName>
        <fullName evidence="8">Copper binding protein, plastocyanin/azurin family</fullName>
    </submittedName>
</protein>
<evidence type="ECO:0000256" key="3">
    <source>
        <dbReference type="ARBA" id="ARBA00022764"/>
    </source>
</evidence>
<feature type="binding site" evidence="5">
    <location>
        <position position="111"/>
    </location>
    <ligand>
        <name>Cu cation</name>
        <dbReference type="ChEBI" id="CHEBI:23378"/>
    </ligand>
</feature>
<dbReference type="GO" id="GO:0005507">
    <property type="term" value="F:copper ion binding"/>
    <property type="evidence" value="ECO:0007669"/>
    <property type="project" value="InterPro"/>
</dbReference>
<keyword evidence="5" id="KW-0186">Copper</keyword>
<keyword evidence="3" id="KW-0574">Periplasm</keyword>